<proteinExistence type="predicted"/>
<name>A0A8S2Y3K9_9BILA</name>
<evidence type="ECO:0000313" key="4">
    <source>
        <dbReference type="Proteomes" id="UP000681967"/>
    </source>
</evidence>
<dbReference type="Proteomes" id="UP000681967">
    <property type="component" value="Unassembled WGS sequence"/>
</dbReference>
<sequence>EKYSRASLDDFELGRLLGYGCNAAVYEARLRISTDGISRTIIPSEFIINDENSSESDTEILSRQSSNTSSIYEDVHDNLDD</sequence>
<dbReference type="Proteomes" id="UP000681720">
    <property type="component" value="Unassembled WGS sequence"/>
</dbReference>
<dbReference type="EMBL" id="CAJOBJ010157740">
    <property type="protein sequence ID" value="CAF4833023.1"/>
    <property type="molecule type" value="Genomic_DNA"/>
</dbReference>
<evidence type="ECO:0000256" key="1">
    <source>
        <dbReference type="SAM" id="MobiDB-lite"/>
    </source>
</evidence>
<protein>
    <recommendedName>
        <fullName evidence="5">Protein kinase domain-containing protein</fullName>
    </recommendedName>
</protein>
<organism evidence="2 4">
    <name type="scientific">Rotaria magnacalcarata</name>
    <dbReference type="NCBI Taxonomy" id="392030"/>
    <lineage>
        <taxon>Eukaryota</taxon>
        <taxon>Metazoa</taxon>
        <taxon>Spiralia</taxon>
        <taxon>Gnathifera</taxon>
        <taxon>Rotifera</taxon>
        <taxon>Eurotatoria</taxon>
        <taxon>Bdelloidea</taxon>
        <taxon>Philodinida</taxon>
        <taxon>Philodinidae</taxon>
        <taxon>Rotaria</taxon>
    </lineage>
</organism>
<feature type="compositionally biased region" description="Polar residues" evidence="1">
    <location>
        <begin position="59"/>
        <end position="71"/>
    </location>
</feature>
<evidence type="ECO:0000313" key="3">
    <source>
        <dbReference type="EMBL" id="CAF4833023.1"/>
    </source>
</evidence>
<gene>
    <name evidence="2" type="ORF">BYL167_LOCUS37323</name>
    <name evidence="3" type="ORF">GIL414_LOCUS48554</name>
</gene>
<feature type="non-terminal residue" evidence="2">
    <location>
        <position position="1"/>
    </location>
</feature>
<evidence type="ECO:0008006" key="5">
    <source>
        <dbReference type="Google" id="ProtNLM"/>
    </source>
</evidence>
<reference evidence="2" key="1">
    <citation type="submission" date="2021-02" db="EMBL/GenBank/DDBJ databases">
        <authorList>
            <person name="Nowell W R."/>
        </authorList>
    </citation>
    <scope>NUCLEOTIDE SEQUENCE</scope>
</reference>
<dbReference type="EMBL" id="CAJOBH010084178">
    <property type="protein sequence ID" value="CAF4531436.1"/>
    <property type="molecule type" value="Genomic_DNA"/>
</dbReference>
<comment type="caution">
    <text evidence="2">The sequence shown here is derived from an EMBL/GenBank/DDBJ whole genome shotgun (WGS) entry which is preliminary data.</text>
</comment>
<evidence type="ECO:0000313" key="2">
    <source>
        <dbReference type="EMBL" id="CAF4531436.1"/>
    </source>
</evidence>
<feature type="region of interest" description="Disordered" evidence="1">
    <location>
        <begin position="53"/>
        <end position="81"/>
    </location>
</feature>
<dbReference type="AlphaFoldDB" id="A0A8S2Y3K9"/>
<accession>A0A8S2Y3K9</accession>
<feature type="non-terminal residue" evidence="2">
    <location>
        <position position="81"/>
    </location>
</feature>